<protein>
    <recommendedName>
        <fullName evidence="3">Transposase</fullName>
    </recommendedName>
</protein>
<evidence type="ECO:0000313" key="1">
    <source>
        <dbReference type="EMBL" id="VFK47545.1"/>
    </source>
</evidence>
<sequence length="49" mass="5628">MVKKNKDGLFHHFANFLLEEIGQGLAFDGKGVCQKRVECQLGSRTHYYI</sequence>
<dbReference type="EMBL" id="CAADFW010000042">
    <property type="protein sequence ID" value="VFK60210.1"/>
    <property type="molecule type" value="Genomic_DNA"/>
</dbReference>
<evidence type="ECO:0000313" key="2">
    <source>
        <dbReference type="EMBL" id="VFK60210.1"/>
    </source>
</evidence>
<name>A0A450Z145_9GAMM</name>
<evidence type="ECO:0008006" key="3">
    <source>
        <dbReference type="Google" id="ProtNLM"/>
    </source>
</evidence>
<proteinExistence type="predicted"/>
<accession>A0A450Z145</accession>
<reference evidence="1" key="1">
    <citation type="submission" date="2019-02" db="EMBL/GenBank/DDBJ databases">
        <authorList>
            <person name="Gruber-Vodicka R. H."/>
            <person name="Seah K. B. B."/>
        </authorList>
    </citation>
    <scope>NUCLEOTIDE SEQUENCE</scope>
    <source>
        <strain evidence="1">BECK_BZ123</strain>
        <strain evidence="2">BECK_BZ126</strain>
    </source>
</reference>
<dbReference type="EMBL" id="CAADFS010000049">
    <property type="protein sequence ID" value="VFK47545.1"/>
    <property type="molecule type" value="Genomic_DNA"/>
</dbReference>
<dbReference type="AlphaFoldDB" id="A0A450Z145"/>
<organism evidence="1">
    <name type="scientific">Candidatus Kentrum sp. TC</name>
    <dbReference type="NCBI Taxonomy" id="2126339"/>
    <lineage>
        <taxon>Bacteria</taxon>
        <taxon>Pseudomonadati</taxon>
        <taxon>Pseudomonadota</taxon>
        <taxon>Gammaproteobacteria</taxon>
        <taxon>Candidatus Kentrum</taxon>
    </lineage>
</organism>
<gene>
    <name evidence="1" type="ORF">BECKTC1821D_GA0114238_10492</name>
    <name evidence="2" type="ORF">BECKTC1821F_GA0114240_104221</name>
</gene>